<protein>
    <submittedName>
        <fullName evidence="7">ABC transporter substrate-binding protein</fullName>
    </submittedName>
</protein>
<evidence type="ECO:0000313" key="7">
    <source>
        <dbReference type="EMBL" id="QPK79744.1"/>
    </source>
</evidence>
<feature type="domain" description="Fe/B12 periplasmic-binding" evidence="6">
    <location>
        <begin position="73"/>
        <end position="346"/>
    </location>
</feature>
<evidence type="ECO:0000256" key="1">
    <source>
        <dbReference type="ARBA" id="ARBA00004196"/>
    </source>
</evidence>
<proteinExistence type="inferred from homology"/>
<evidence type="ECO:0000256" key="3">
    <source>
        <dbReference type="ARBA" id="ARBA00022448"/>
    </source>
</evidence>
<evidence type="ECO:0000256" key="2">
    <source>
        <dbReference type="ARBA" id="ARBA00008814"/>
    </source>
</evidence>
<dbReference type="PROSITE" id="PS50983">
    <property type="entry name" value="FE_B12_PBP"/>
    <property type="match status" value="1"/>
</dbReference>
<dbReference type="AlphaFoldDB" id="A0A7T0KGX0"/>
<evidence type="ECO:0000256" key="5">
    <source>
        <dbReference type="SAM" id="SignalP"/>
    </source>
</evidence>
<evidence type="ECO:0000256" key="4">
    <source>
        <dbReference type="ARBA" id="ARBA00022729"/>
    </source>
</evidence>
<dbReference type="Pfam" id="PF01497">
    <property type="entry name" value="Peripla_BP_2"/>
    <property type="match status" value="1"/>
</dbReference>
<dbReference type="PANTHER" id="PTHR30532">
    <property type="entry name" value="IRON III DICITRATE-BINDING PERIPLASMIC PROTEIN"/>
    <property type="match status" value="1"/>
</dbReference>
<dbReference type="PROSITE" id="PS51257">
    <property type="entry name" value="PROKAR_LIPOPROTEIN"/>
    <property type="match status" value="1"/>
</dbReference>
<gene>
    <name evidence="7" type="ORF">G7Y31_03310</name>
</gene>
<dbReference type="PANTHER" id="PTHR30532:SF28">
    <property type="entry name" value="PETROBACTIN-BINDING PROTEIN YCLQ"/>
    <property type="match status" value="1"/>
</dbReference>
<dbReference type="InterPro" id="IPR051313">
    <property type="entry name" value="Bact_iron-sidero_bind"/>
</dbReference>
<dbReference type="KEGG" id="cliz:G7Y31_03310"/>
<sequence length="346" mass="36930">MILRRTAGRKVAGSVAALAAASLVLTSCSQAEDAATSATDAASSAVATTTAEVVALTVEDNYGTHTLNAPFERVAVTDNRSFEILSQWGVNIVAAPVPLVPKTLRDKINEDTVEANLGTHKEPDLEALVAADPDIVINGQRFERYQEDMQTLVGKDIPVLDFEPRDGEDLPSELIRQTLALGTIFNHEDDAQALVDDFNKALERAKAAYDPSKTIMAVNTSGGEIGYIAPGKGRFFGPFFDMLGWKPSLEVAGGTNNHEGDDISVEAIAQSNPDWIFIMDRDGAIGAKDGVLHGEALIKDNAALQNVTAVKQGNVVAAPEDTYTNENIITYTEVLNAIADAFESAK</sequence>
<comment type="similarity">
    <text evidence="2">Belongs to the bacterial solute-binding protein 8 family.</text>
</comment>
<dbReference type="Proteomes" id="UP000594681">
    <property type="component" value="Chromosome"/>
</dbReference>
<organism evidence="7 8">
    <name type="scientific">Corynebacterium lizhenjunii</name>
    <dbReference type="NCBI Taxonomy" id="2709394"/>
    <lineage>
        <taxon>Bacteria</taxon>
        <taxon>Bacillati</taxon>
        <taxon>Actinomycetota</taxon>
        <taxon>Actinomycetes</taxon>
        <taxon>Mycobacteriales</taxon>
        <taxon>Corynebacteriaceae</taxon>
        <taxon>Corynebacterium</taxon>
    </lineage>
</organism>
<comment type="subcellular location">
    <subcellularLocation>
        <location evidence="1">Cell envelope</location>
    </subcellularLocation>
</comment>
<evidence type="ECO:0000259" key="6">
    <source>
        <dbReference type="PROSITE" id="PS50983"/>
    </source>
</evidence>
<dbReference type="RefSeq" id="WP_165011239.1">
    <property type="nucleotide sequence ID" value="NZ_CP064954.1"/>
</dbReference>
<dbReference type="GO" id="GO:1901678">
    <property type="term" value="P:iron coordination entity transport"/>
    <property type="evidence" value="ECO:0007669"/>
    <property type="project" value="UniProtKB-ARBA"/>
</dbReference>
<keyword evidence="8" id="KW-1185">Reference proteome</keyword>
<dbReference type="InterPro" id="IPR002491">
    <property type="entry name" value="ABC_transptr_periplasmic_BD"/>
</dbReference>
<dbReference type="EMBL" id="CP064954">
    <property type="protein sequence ID" value="QPK79744.1"/>
    <property type="molecule type" value="Genomic_DNA"/>
</dbReference>
<dbReference type="SUPFAM" id="SSF53807">
    <property type="entry name" value="Helical backbone' metal receptor"/>
    <property type="match status" value="1"/>
</dbReference>
<dbReference type="Gene3D" id="3.40.50.1980">
    <property type="entry name" value="Nitrogenase molybdenum iron protein domain"/>
    <property type="match status" value="2"/>
</dbReference>
<accession>A0A7T0KGX0</accession>
<evidence type="ECO:0000313" key="8">
    <source>
        <dbReference type="Proteomes" id="UP000594681"/>
    </source>
</evidence>
<feature type="chain" id="PRO_5032994865" evidence="5">
    <location>
        <begin position="32"/>
        <end position="346"/>
    </location>
</feature>
<name>A0A7T0KGX0_9CORY</name>
<feature type="signal peptide" evidence="5">
    <location>
        <begin position="1"/>
        <end position="31"/>
    </location>
</feature>
<dbReference type="GO" id="GO:0030288">
    <property type="term" value="C:outer membrane-bounded periplasmic space"/>
    <property type="evidence" value="ECO:0007669"/>
    <property type="project" value="TreeGrafter"/>
</dbReference>
<keyword evidence="4 5" id="KW-0732">Signal</keyword>
<keyword evidence="3" id="KW-0813">Transport</keyword>
<reference evidence="7 8" key="1">
    <citation type="submission" date="2020-11" db="EMBL/GenBank/DDBJ databases">
        <title>Corynebacterium sp. ZJ-599.</title>
        <authorList>
            <person name="Zhou J."/>
        </authorList>
    </citation>
    <scope>NUCLEOTIDE SEQUENCE [LARGE SCALE GENOMIC DNA]</scope>
    <source>
        <strain evidence="7 8">ZJ-599</strain>
    </source>
</reference>